<dbReference type="SMART" id="SM00209">
    <property type="entry name" value="TSP1"/>
    <property type="match status" value="1"/>
</dbReference>
<dbReference type="OrthoDB" id="9930623at2759"/>
<dbReference type="InterPro" id="IPR051867">
    <property type="entry name" value="Angio_Inhib/Adhesion_GPCR"/>
</dbReference>
<dbReference type="InterPro" id="IPR036383">
    <property type="entry name" value="TSP1_rpt_sf"/>
</dbReference>
<dbReference type="AlphaFoldDB" id="A0A4Z2E473"/>
<dbReference type="Pfam" id="PF00090">
    <property type="entry name" value="TSP_1"/>
    <property type="match status" value="1"/>
</dbReference>
<dbReference type="SUPFAM" id="SSF82895">
    <property type="entry name" value="TSP-1 type 1 repeat"/>
    <property type="match status" value="1"/>
</dbReference>
<protein>
    <submittedName>
        <fullName evidence="5">Isthmin-2</fullName>
    </submittedName>
</protein>
<dbReference type="GO" id="GO:0005576">
    <property type="term" value="C:extracellular region"/>
    <property type="evidence" value="ECO:0007669"/>
    <property type="project" value="UniProtKB-SubCell"/>
</dbReference>
<dbReference type="PANTHER" id="PTHR10239">
    <property type="entry name" value="ISTHMIN-2"/>
    <property type="match status" value="1"/>
</dbReference>
<evidence type="ECO:0000256" key="4">
    <source>
        <dbReference type="ARBA" id="ARBA00023157"/>
    </source>
</evidence>
<dbReference type="PANTHER" id="PTHR10239:SF31">
    <property type="entry name" value="ISTHMIN-2"/>
    <property type="match status" value="1"/>
</dbReference>
<accession>A0A4Z2E473</accession>
<dbReference type="InterPro" id="IPR000884">
    <property type="entry name" value="TSP1_rpt"/>
</dbReference>
<evidence type="ECO:0000256" key="3">
    <source>
        <dbReference type="ARBA" id="ARBA00022729"/>
    </source>
</evidence>
<evidence type="ECO:0000313" key="6">
    <source>
        <dbReference type="Proteomes" id="UP000314294"/>
    </source>
</evidence>
<keyword evidence="4" id="KW-1015">Disulfide bond</keyword>
<keyword evidence="6" id="KW-1185">Reference proteome</keyword>
<reference evidence="5 6" key="1">
    <citation type="submission" date="2019-03" db="EMBL/GenBank/DDBJ databases">
        <title>First draft genome of Liparis tanakae, snailfish: a comprehensive survey of snailfish specific genes.</title>
        <authorList>
            <person name="Kim W."/>
            <person name="Song I."/>
            <person name="Jeong J.-H."/>
            <person name="Kim D."/>
            <person name="Kim S."/>
            <person name="Ryu S."/>
            <person name="Song J.Y."/>
            <person name="Lee S.K."/>
        </authorList>
    </citation>
    <scope>NUCLEOTIDE SEQUENCE [LARGE SCALE GENOMIC DNA]</scope>
    <source>
        <tissue evidence="5">Muscle</tissue>
    </source>
</reference>
<name>A0A4Z2E473_9TELE</name>
<dbReference type="Gene3D" id="2.20.100.10">
    <property type="entry name" value="Thrombospondin type-1 (TSP1) repeat"/>
    <property type="match status" value="1"/>
</dbReference>
<keyword evidence="2" id="KW-0964">Secreted</keyword>
<evidence type="ECO:0000313" key="5">
    <source>
        <dbReference type="EMBL" id="TNN23493.1"/>
    </source>
</evidence>
<evidence type="ECO:0000256" key="2">
    <source>
        <dbReference type="ARBA" id="ARBA00022525"/>
    </source>
</evidence>
<dbReference type="EMBL" id="SRLO01018307">
    <property type="protein sequence ID" value="TNN23493.1"/>
    <property type="molecule type" value="Genomic_DNA"/>
</dbReference>
<dbReference type="Proteomes" id="UP000314294">
    <property type="component" value="Unassembled WGS sequence"/>
</dbReference>
<sequence>MGKAAHCHACGTRVQRTLEVQEVNATRSEPDADEWTPWTPCSATCGSGEKKRTKSCGYSCTLTEASKCDLQPCPGDDNAVVEPFPFELENGTEPFGTGEFFGPFNPFTASCCIDRTIHHLPPRPARCMLGDLRQHAVSEEGAHMFTDARQRIQSGSLGLFQASSDLRI</sequence>
<organism evidence="5 6">
    <name type="scientific">Liparis tanakae</name>
    <name type="common">Tanaka's snailfish</name>
    <dbReference type="NCBI Taxonomy" id="230148"/>
    <lineage>
        <taxon>Eukaryota</taxon>
        <taxon>Metazoa</taxon>
        <taxon>Chordata</taxon>
        <taxon>Craniata</taxon>
        <taxon>Vertebrata</taxon>
        <taxon>Euteleostomi</taxon>
        <taxon>Actinopterygii</taxon>
        <taxon>Neopterygii</taxon>
        <taxon>Teleostei</taxon>
        <taxon>Neoteleostei</taxon>
        <taxon>Acanthomorphata</taxon>
        <taxon>Eupercaria</taxon>
        <taxon>Perciformes</taxon>
        <taxon>Cottioidei</taxon>
        <taxon>Cottales</taxon>
        <taxon>Liparidae</taxon>
        <taxon>Liparis</taxon>
    </lineage>
</organism>
<evidence type="ECO:0000256" key="1">
    <source>
        <dbReference type="ARBA" id="ARBA00004613"/>
    </source>
</evidence>
<gene>
    <name evidence="5" type="primary">ism2_2</name>
    <name evidence="5" type="ORF">EYF80_066386</name>
</gene>
<comment type="subcellular location">
    <subcellularLocation>
        <location evidence="1">Secreted</location>
    </subcellularLocation>
</comment>
<keyword evidence="3" id="KW-0732">Signal</keyword>
<proteinExistence type="predicted"/>
<comment type="caution">
    <text evidence="5">The sequence shown here is derived from an EMBL/GenBank/DDBJ whole genome shotgun (WGS) entry which is preliminary data.</text>
</comment>
<dbReference type="PROSITE" id="PS50092">
    <property type="entry name" value="TSP1"/>
    <property type="match status" value="1"/>
</dbReference>